<accession>A0ABQ6ZDI8</accession>
<evidence type="ECO:0000313" key="3">
    <source>
        <dbReference type="Proteomes" id="UP000781710"/>
    </source>
</evidence>
<proteinExistence type="predicted"/>
<evidence type="ECO:0000256" key="1">
    <source>
        <dbReference type="SAM" id="SignalP"/>
    </source>
</evidence>
<dbReference type="EMBL" id="PDWW01000029">
    <property type="protein sequence ID" value="KAF1723363.1"/>
    <property type="molecule type" value="Genomic_DNA"/>
</dbReference>
<evidence type="ECO:0000313" key="2">
    <source>
        <dbReference type="EMBL" id="KAF1723363.1"/>
    </source>
</evidence>
<protein>
    <recommendedName>
        <fullName evidence="4">Secreted protein</fullName>
    </recommendedName>
</protein>
<gene>
    <name evidence="2" type="ORF">CSC78_16350</name>
</gene>
<keyword evidence="3" id="KW-1185">Reference proteome</keyword>
<feature type="chain" id="PRO_5046260254" description="Secreted protein" evidence="1">
    <location>
        <begin position="20"/>
        <end position="184"/>
    </location>
</feature>
<keyword evidence="1" id="KW-0732">Signal</keyword>
<dbReference type="Proteomes" id="UP000781710">
    <property type="component" value="Unassembled WGS sequence"/>
</dbReference>
<name>A0ABQ6ZDI8_9GAMM</name>
<feature type="signal peptide" evidence="1">
    <location>
        <begin position="1"/>
        <end position="19"/>
    </location>
</feature>
<reference evidence="2 3" key="1">
    <citation type="submission" date="2017-10" db="EMBL/GenBank/DDBJ databases">
        <title>Whole genome sequencing of members of genus Pseudoxanthomonas.</title>
        <authorList>
            <person name="Kumar S."/>
            <person name="Bansal K."/>
            <person name="Kaur A."/>
            <person name="Patil P."/>
            <person name="Sharma S."/>
            <person name="Patil P.B."/>
        </authorList>
    </citation>
    <scope>NUCLEOTIDE SEQUENCE [LARGE SCALE GENOMIC DNA]</scope>
    <source>
        <strain evidence="2 3">DSM 17109</strain>
    </source>
</reference>
<evidence type="ECO:0008006" key="4">
    <source>
        <dbReference type="Google" id="ProtNLM"/>
    </source>
</evidence>
<organism evidence="2 3">
    <name type="scientific">Pseudoxanthomonas japonensis</name>
    <dbReference type="NCBI Taxonomy" id="69284"/>
    <lineage>
        <taxon>Bacteria</taxon>
        <taxon>Pseudomonadati</taxon>
        <taxon>Pseudomonadota</taxon>
        <taxon>Gammaproteobacteria</taxon>
        <taxon>Lysobacterales</taxon>
        <taxon>Lysobacteraceae</taxon>
        <taxon>Pseudoxanthomonas</taxon>
    </lineage>
</organism>
<sequence>MMRLSLSFAMLLACFPAHADSWAPPGVQVKASASGAYLVRMEPGRRGLKPAGTTICRYDAKAERYTRSTAYVPPHAISPVDPVLAGNGTVVALDEWAQVGRGVVLTVHAADGTPTHRYTLSSLLGEKAAVAAPATVSSTWWRCGEPALIAGGHVVRVVTYDEGELRVDLRDGTVDYTPGDGRCQ</sequence>
<comment type="caution">
    <text evidence="2">The sequence shown here is derived from an EMBL/GenBank/DDBJ whole genome shotgun (WGS) entry which is preliminary data.</text>
</comment>